<dbReference type="PANTHER" id="PTHR30121">
    <property type="entry name" value="UNCHARACTERIZED PROTEIN YJGR-RELATED"/>
    <property type="match status" value="1"/>
</dbReference>
<dbReference type="EMBL" id="JAFFZE010000023">
    <property type="protein sequence ID" value="MCT2587009.1"/>
    <property type="molecule type" value="Genomic_DNA"/>
</dbReference>
<gene>
    <name evidence="2" type="ORF">JT362_28185</name>
</gene>
<evidence type="ECO:0000259" key="1">
    <source>
        <dbReference type="SMART" id="SM00382"/>
    </source>
</evidence>
<dbReference type="PANTHER" id="PTHR30121:SF6">
    <property type="entry name" value="SLR6007 PROTEIN"/>
    <property type="match status" value="1"/>
</dbReference>
<sequence length="1045" mass="114758">MSELQQRALSALRFNWAWTPDDVWGASRYHVEGMHAEVEREVLASLRDARASSRGSPIGLALRGQRGSGKTHLLGWVRRQVQREGGYFFLVDLDQSAEFWTSVQLSLRRDLFRTNEEGDTQLTLLLRRLVERIGLPARQAAGILGEDLPSKKDLDALIMALRTVDPQVALECRDTVRALVLYASTDLTLSNIGEQFLNSLGESEQGERADWGIRPGPRSARLIVRDVSWLMAMTGPAVIAVDQLDTFAVRPTHADDGQQLYLSLTQVADGLMALRENTRRTATLVSCIPATWVLLKERTIATAADRFREARHLTRIPTGEVARELVARRLAEPYAEVGFTPPYPTWPVAEQSFVGIDNQYTPRALLQRIDAHVRHCLLTGRVSELPSLDEPQPTEETVVVTHDLAPLDRQFAELKQHADVKPALDPAEEDRVMPKLLAAALTAWMVEHGDSGVEWKLDPPFGGKRPLHARLRRTLDEETEDEAHWSFRAIAHGNAIAAQARLRDARIESALRPDHTRELVVLRNAPWPSGKVTAKKLAEFKESGGRDLPVTDDDLRTFRALETLLREKPAGLEAWLVARKPASRTELLDNVLGKQVEPEPENPSWAEPERPAPIWTPPVEAVPEVDPHLVTLGETMADDSPVQVSLESLRKHTAIFAGTGSGKTVLIRRLVEECALRGVSAIVLDPNNDLARLGDPWPSPPLGWRPGDAQLAAEYLAGTEVVVWTPARQSGRPLSFQPLPDFAAVRDDPDEFGQAVEAAATSLEPRANITGSTNKARWSRAVLREALRYYARRGQRSLEGLIAVLADLPEGVSTLDDAQKLAAELAKSLRAAKVNDTLFGGVGEAVDPGVLLTPSPGRKARISVINFVGLPSDEQRQGFVNQLQLELFSWIKNNPAGDRPLGGLLVMDEAQTIAPSGVMTPSTQSTLMLVAQARKYGLGLVFATQAPKGLHNRIPGNAATLVIGRLHAPAQLAAAREMAQAKGGALDHVGGLKAGQFYAATETSRFHRLRTPNCLSHHPASALTPEEVIRRARSEVWPSEDPDAP</sequence>
<proteinExistence type="predicted"/>
<reference evidence="2 3" key="1">
    <citation type="submission" date="2021-02" db="EMBL/GenBank/DDBJ databases">
        <title>Actinophytocola xerophila sp. nov., isolated from soil of cotton cropping field.</title>
        <authorList>
            <person name="Huang R."/>
            <person name="Chen X."/>
            <person name="Ge X."/>
            <person name="Liu W."/>
        </authorList>
    </citation>
    <scope>NUCLEOTIDE SEQUENCE [LARGE SCALE GENOMIC DNA]</scope>
    <source>
        <strain evidence="2 3">S1-96</strain>
    </source>
</reference>
<dbReference type="InterPro" id="IPR051162">
    <property type="entry name" value="T4SS_component"/>
</dbReference>
<dbReference type="CDD" id="cd01127">
    <property type="entry name" value="TrwB_TraG_TraD_VirD4"/>
    <property type="match status" value="1"/>
</dbReference>
<name>A0ABT2JGK8_9PSEU</name>
<dbReference type="InterPro" id="IPR027417">
    <property type="entry name" value="P-loop_NTPase"/>
</dbReference>
<evidence type="ECO:0000313" key="2">
    <source>
        <dbReference type="EMBL" id="MCT2587009.1"/>
    </source>
</evidence>
<accession>A0ABT2JGK8</accession>
<dbReference type="SUPFAM" id="SSF52540">
    <property type="entry name" value="P-loop containing nucleoside triphosphate hydrolases"/>
    <property type="match status" value="2"/>
</dbReference>
<dbReference type="InterPro" id="IPR002789">
    <property type="entry name" value="HerA_central"/>
</dbReference>
<dbReference type="Pfam" id="PF01935">
    <property type="entry name" value="DUF87"/>
    <property type="match status" value="1"/>
</dbReference>
<protein>
    <submittedName>
        <fullName evidence="2">DUF87 domain-containing protein</fullName>
    </submittedName>
</protein>
<evidence type="ECO:0000313" key="3">
    <source>
        <dbReference type="Proteomes" id="UP001156441"/>
    </source>
</evidence>
<dbReference type="Gene3D" id="3.40.50.300">
    <property type="entry name" value="P-loop containing nucleotide triphosphate hydrolases"/>
    <property type="match status" value="2"/>
</dbReference>
<feature type="domain" description="AAA+ ATPase" evidence="1">
    <location>
        <begin position="649"/>
        <end position="972"/>
    </location>
</feature>
<organism evidence="2 3">
    <name type="scientific">Actinophytocola gossypii</name>
    <dbReference type="NCBI Taxonomy" id="2812003"/>
    <lineage>
        <taxon>Bacteria</taxon>
        <taxon>Bacillati</taxon>
        <taxon>Actinomycetota</taxon>
        <taxon>Actinomycetes</taxon>
        <taxon>Pseudonocardiales</taxon>
        <taxon>Pseudonocardiaceae</taxon>
    </lineage>
</organism>
<comment type="caution">
    <text evidence="2">The sequence shown here is derived from an EMBL/GenBank/DDBJ whole genome shotgun (WGS) entry which is preliminary data.</text>
</comment>
<keyword evidence="3" id="KW-1185">Reference proteome</keyword>
<dbReference type="InterPro" id="IPR003593">
    <property type="entry name" value="AAA+_ATPase"/>
</dbReference>
<dbReference type="RefSeq" id="WP_260194898.1">
    <property type="nucleotide sequence ID" value="NZ_JAFFZE010000023.1"/>
</dbReference>
<dbReference type="Proteomes" id="UP001156441">
    <property type="component" value="Unassembled WGS sequence"/>
</dbReference>
<dbReference type="SMART" id="SM00382">
    <property type="entry name" value="AAA"/>
    <property type="match status" value="1"/>
</dbReference>